<evidence type="ECO:0000256" key="3">
    <source>
        <dbReference type="ARBA" id="ARBA00022448"/>
    </source>
</evidence>
<dbReference type="InterPro" id="IPR059116">
    <property type="entry name" value="P2X_receptor"/>
</dbReference>
<dbReference type="STRING" id="78915.A0A4P9XXS0"/>
<feature type="region of interest" description="Disordered" evidence="10">
    <location>
        <begin position="378"/>
        <end position="405"/>
    </location>
</feature>
<evidence type="ECO:0000256" key="7">
    <source>
        <dbReference type="ARBA" id="ARBA00023136"/>
    </source>
</evidence>
<dbReference type="GO" id="GO:0007165">
    <property type="term" value="P:signal transduction"/>
    <property type="evidence" value="ECO:0007669"/>
    <property type="project" value="UniProtKB-ARBA"/>
</dbReference>
<feature type="transmembrane region" description="Helical" evidence="11">
    <location>
        <begin position="327"/>
        <end position="356"/>
    </location>
</feature>
<dbReference type="OrthoDB" id="494673at2759"/>
<evidence type="ECO:0000256" key="2">
    <source>
        <dbReference type="ARBA" id="ARBA00009848"/>
    </source>
</evidence>
<evidence type="ECO:0000256" key="10">
    <source>
        <dbReference type="SAM" id="MobiDB-lite"/>
    </source>
</evidence>
<dbReference type="Gene3D" id="1.10.287.940">
    <property type="entry name" value="atp-gated p2x4 ion channel"/>
    <property type="match status" value="1"/>
</dbReference>
<evidence type="ECO:0000313" key="13">
    <source>
        <dbReference type="Proteomes" id="UP000271241"/>
    </source>
</evidence>
<keyword evidence="7 11" id="KW-0472">Membrane</keyword>
<evidence type="ECO:0000256" key="6">
    <source>
        <dbReference type="ARBA" id="ARBA00023065"/>
    </source>
</evidence>
<dbReference type="GO" id="GO:0012505">
    <property type="term" value="C:endomembrane system"/>
    <property type="evidence" value="ECO:0007669"/>
    <property type="project" value="UniProtKB-SubCell"/>
</dbReference>
<dbReference type="Pfam" id="PF00864">
    <property type="entry name" value="P2X_receptor"/>
    <property type="match status" value="2"/>
</dbReference>
<dbReference type="GO" id="GO:0016020">
    <property type="term" value="C:membrane"/>
    <property type="evidence" value="ECO:0007669"/>
    <property type="project" value="TreeGrafter"/>
</dbReference>
<dbReference type="AlphaFoldDB" id="A0A4P9XXS0"/>
<evidence type="ECO:0000256" key="1">
    <source>
        <dbReference type="ARBA" id="ARBA00004308"/>
    </source>
</evidence>
<keyword evidence="9" id="KW-0407">Ion channel</keyword>
<dbReference type="PANTHER" id="PTHR10125">
    <property type="entry name" value="P2X PURINOCEPTOR"/>
    <property type="match status" value="1"/>
</dbReference>
<keyword evidence="5 11" id="KW-1133">Transmembrane helix</keyword>
<sequence length="432" mass="48184">MMVWIKGRVGQIDLDDLLAYDTFKVVHVRDRRLGGLYWFFNIAIFAYVIYSIVIDQKYNIKEAPVPGSVRISLKEPANGIGTPGYCAQTQGCVYLAADQILFPQGSDRELFITTRISRTTYTPRPGCDAEMPTNPDCVYTEGTRNASRNMYVADIENYTLMIEHSIRGKVTSISMRSGLLKGALVAQGAKAKDPASIRRYENATMSKDVPASAARPENVDGDVMRVGELLDAVSLNLDTPSFAPGANRANGESQRSAGAVIVVIIDYLNRMSRSDELKYYYRPSIIDGAEYKIMETRRNPDGTITEFNRHGVKITFQQSGIIGRFDFLTLLINLVSAIALLKMASLIVEVLMLRFLPERQEYQRSKFEHTEDFGDLRKMRKRASSNANSEEETKEADKEAGLVRGRNASAPEFLTVSIAPPPENVAVGSYRQ</sequence>
<keyword evidence="13" id="KW-1185">Reference proteome</keyword>
<protein>
    <submittedName>
        <fullName evidence="12">Uncharacterized protein</fullName>
    </submittedName>
</protein>
<accession>A0A4P9XXS0</accession>
<reference evidence="13" key="1">
    <citation type="journal article" date="2018" name="Nat. Microbiol.">
        <title>Leveraging single-cell genomics to expand the fungal tree of life.</title>
        <authorList>
            <person name="Ahrendt S.R."/>
            <person name="Quandt C.A."/>
            <person name="Ciobanu D."/>
            <person name="Clum A."/>
            <person name="Salamov A."/>
            <person name="Andreopoulos B."/>
            <person name="Cheng J.F."/>
            <person name="Woyke T."/>
            <person name="Pelin A."/>
            <person name="Henrissat B."/>
            <person name="Reynolds N.K."/>
            <person name="Benny G.L."/>
            <person name="Smith M.E."/>
            <person name="James T.Y."/>
            <person name="Grigoriev I.V."/>
        </authorList>
    </citation>
    <scope>NUCLEOTIDE SEQUENCE [LARGE SCALE GENOMIC DNA]</scope>
    <source>
        <strain evidence="13">RSA 1356</strain>
    </source>
</reference>
<dbReference type="Proteomes" id="UP000271241">
    <property type="component" value="Unassembled WGS sequence"/>
</dbReference>
<organism evidence="12 13">
    <name type="scientific">Thamnocephalis sphaerospora</name>
    <dbReference type="NCBI Taxonomy" id="78915"/>
    <lineage>
        <taxon>Eukaryota</taxon>
        <taxon>Fungi</taxon>
        <taxon>Fungi incertae sedis</taxon>
        <taxon>Zoopagomycota</taxon>
        <taxon>Zoopagomycotina</taxon>
        <taxon>Zoopagomycetes</taxon>
        <taxon>Zoopagales</taxon>
        <taxon>Sigmoideomycetaceae</taxon>
        <taxon>Thamnocephalis</taxon>
    </lineage>
</organism>
<evidence type="ECO:0000256" key="5">
    <source>
        <dbReference type="ARBA" id="ARBA00022989"/>
    </source>
</evidence>
<dbReference type="PANTHER" id="PTHR10125:SF31">
    <property type="entry name" value="P2X RECEPTOR E"/>
    <property type="match status" value="1"/>
</dbReference>
<dbReference type="GO" id="GO:0070588">
    <property type="term" value="P:calcium ion transmembrane transport"/>
    <property type="evidence" value="ECO:0007669"/>
    <property type="project" value="TreeGrafter"/>
</dbReference>
<evidence type="ECO:0000256" key="9">
    <source>
        <dbReference type="ARBA" id="ARBA00023303"/>
    </source>
</evidence>
<keyword evidence="4 11" id="KW-0812">Transmembrane</keyword>
<dbReference type="EMBL" id="KZ992426">
    <property type="protein sequence ID" value="RKP11124.1"/>
    <property type="molecule type" value="Genomic_DNA"/>
</dbReference>
<comment type="subcellular location">
    <subcellularLocation>
        <location evidence="1">Endomembrane system</location>
    </subcellularLocation>
</comment>
<gene>
    <name evidence="12" type="ORF">THASP1DRAFT_27103</name>
</gene>
<keyword evidence="3" id="KW-0813">Transport</keyword>
<comment type="similarity">
    <text evidence="2">Belongs to the P2X receptor family.</text>
</comment>
<evidence type="ECO:0000313" key="12">
    <source>
        <dbReference type="EMBL" id="RKP11124.1"/>
    </source>
</evidence>
<keyword evidence="6" id="KW-0406">Ion transport</keyword>
<evidence type="ECO:0000256" key="11">
    <source>
        <dbReference type="SAM" id="Phobius"/>
    </source>
</evidence>
<evidence type="ECO:0000256" key="4">
    <source>
        <dbReference type="ARBA" id="ARBA00022692"/>
    </source>
</evidence>
<dbReference type="GO" id="GO:0015267">
    <property type="term" value="F:channel activity"/>
    <property type="evidence" value="ECO:0007669"/>
    <property type="project" value="UniProtKB-ARBA"/>
</dbReference>
<evidence type="ECO:0000256" key="8">
    <source>
        <dbReference type="ARBA" id="ARBA00023286"/>
    </source>
</evidence>
<name>A0A4P9XXS0_9FUNG</name>
<keyword evidence="8" id="KW-1071">Ligand-gated ion channel</keyword>
<proteinExistence type="inferred from homology"/>
<feature type="transmembrane region" description="Helical" evidence="11">
    <location>
        <begin position="36"/>
        <end position="54"/>
    </location>
</feature>